<dbReference type="AlphaFoldDB" id="U2BUH0"/>
<dbReference type="PATRIC" id="fig|1321819.3.peg.2667"/>
<protein>
    <submittedName>
        <fullName evidence="2">GSCFA family protein</fullName>
    </submittedName>
</protein>
<feature type="domain" description="GSCFA" evidence="1">
    <location>
        <begin position="48"/>
        <end position="284"/>
    </location>
</feature>
<dbReference type="GO" id="GO:0016788">
    <property type="term" value="F:hydrolase activity, acting on ester bonds"/>
    <property type="evidence" value="ECO:0007669"/>
    <property type="project" value="UniProtKB-ARBA"/>
</dbReference>
<gene>
    <name evidence="2" type="ORF">HMPREF1981_02885</name>
</gene>
<proteinExistence type="predicted"/>
<name>U2BUH0_9BACE</name>
<evidence type="ECO:0000313" key="3">
    <source>
        <dbReference type="Proteomes" id="UP000016496"/>
    </source>
</evidence>
<reference evidence="2 3" key="1">
    <citation type="submission" date="2013-08" db="EMBL/GenBank/DDBJ databases">
        <authorList>
            <person name="Weinstock G."/>
            <person name="Sodergren E."/>
            <person name="Wylie T."/>
            <person name="Fulton L."/>
            <person name="Fulton R."/>
            <person name="Fronick C."/>
            <person name="O'Laughlin M."/>
            <person name="Godfrey J."/>
            <person name="Miner T."/>
            <person name="Herter B."/>
            <person name="Appelbaum E."/>
            <person name="Cordes M."/>
            <person name="Lek S."/>
            <person name="Wollam A."/>
            <person name="Pepin K.H."/>
            <person name="Palsikar V.B."/>
            <person name="Mitreva M."/>
            <person name="Wilson R.K."/>
        </authorList>
    </citation>
    <scope>NUCLEOTIDE SEQUENCE [LARGE SCALE GENOMIC DNA]</scope>
    <source>
        <strain evidence="2 3">F0041</strain>
    </source>
</reference>
<organism evidence="2 3">
    <name type="scientific">Bacteroides pyogenes F0041</name>
    <dbReference type="NCBI Taxonomy" id="1321819"/>
    <lineage>
        <taxon>Bacteria</taxon>
        <taxon>Pseudomonadati</taxon>
        <taxon>Bacteroidota</taxon>
        <taxon>Bacteroidia</taxon>
        <taxon>Bacteroidales</taxon>
        <taxon>Bacteroidaceae</taxon>
        <taxon>Bacteroides</taxon>
    </lineage>
</organism>
<dbReference type="HOGENOM" id="CLU_075057_0_0_10"/>
<evidence type="ECO:0000313" key="2">
    <source>
        <dbReference type="EMBL" id="ERI81824.1"/>
    </source>
</evidence>
<dbReference type="InterPro" id="IPR014982">
    <property type="entry name" value="GSCFA"/>
</dbReference>
<dbReference type="EMBL" id="AWSV01000153">
    <property type="protein sequence ID" value="ERI81824.1"/>
    <property type="molecule type" value="Genomic_DNA"/>
</dbReference>
<dbReference type="InterPro" id="IPR036514">
    <property type="entry name" value="SGNH_hydro_sf"/>
</dbReference>
<sequence length="355" mass="41586">MNDGRRTFAASLFSLLLPIEKQTITMMDFRTKVELPVRLPSVGHKKPILLMGSCFAENIGRLLAESKFDVDINPFGILYNPLSVAKALRDILQGREYKAGDLFFYNDRWHSPMHHGSFSDASPDAVLERVNGRLRRSRDYLRKADWLMLTWGTAYVYEEKETGAVVSNCHKRPERLFRRRLLTAEETVEEYLELITMLRELNPRLKILFTVSPIRHARDGMHANQISKATLLLAADRLQQRLPEQVFYFPSYEIMMDELRDYRFYADDMLHPSPLAVRYLWECFAETFFSSATKQIIAAVEEIRRDLEHRPFHPGSEAYQRFLGQIVLKIERLNGKYPYLDFRKETETCHTRLNP</sequence>
<dbReference type="Proteomes" id="UP000016496">
    <property type="component" value="Unassembled WGS sequence"/>
</dbReference>
<dbReference type="SUPFAM" id="SSF52266">
    <property type="entry name" value="SGNH hydrolase"/>
    <property type="match status" value="1"/>
</dbReference>
<dbReference type="Gene3D" id="3.40.50.1110">
    <property type="entry name" value="SGNH hydrolase"/>
    <property type="match status" value="1"/>
</dbReference>
<accession>U2BUH0</accession>
<comment type="caution">
    <text evidence="2">The sequence shown here is derived from an EMBL/GenBank/DDBJ whole genome shotgun (WGS) entry which is preliminary data.</text>
</comment>
<evidence type="ECO:0000259" key="1">
    <source>
        <dbReference type="Pfam" id="PF08885"/>
    </source>
</evidence>
<dbReference type="Pfam" id="PF08885">
    <property type="entry name" value="GSCFA"/>
    <property type="match status" value="1"/>
</dbReference>